<name>A0A2Z7ACC5_9LAMI</name>
<dbReference type="Proteomes" id="UP000250235">
    <property type="component" value="Unassembled WGS sequence"/>
</dbReference>
<evidence type="ECO:0000313" key="2">
    <source>
        <dbReference type="Proteomes" id="UP000250235"/>
    </source>
</evidence>
<dbReference type="EMBL" id="KV016697">
    <property type="protein sequence ID" value="KZV19403.1"/>
    <property type="molecule type" value="Genomic_DNA"/>
</dbReference>
<proteinExistence type="predicted"/>
<protein>
    <submittedName>
        <fullName evidence="1">Uncharacterized protein</fullName>
    </submittedName>
</protein>
<keyword evidence="2" id="KW-1185">Reference proteome</keyword>
<organism evidence="1 2">
    <name type="scientific">Dorcoceras hygrometricum</name>
    <dbReference type="NCBI Taxonomy" id="472368"/>
    <lineage>
        <taxon>Eukaryota</taxon>
        <taxon>Viridiplantae</taxon>
        <taxon>Streptophyta</taxon>
        <taxon>Embryophyta</taxon>
        <taxon>Tracheophyta</taxon>
        <taxon>Spermatophyta</taxon>
        <taxon>Magnoliopsida</taxon>
        <taxon>eudicotyledons</taxon>
        <taxon>Gunneridae</taxon>
        <taxon>Pentapetalae</taxon>
        <taxon>asterids</taxon>
        <taxon>lamiids</taxon>
        <taxon>Lamiales</taxon>
        <taxon>Gesneriaceae</taxon>
        <taxon>Didymocarpoideae</taxon>
        <taxon>Trichosporeae</taxon>
        <taxon>Loxocarpinae</taxon>
        <taxon>Dorcoceras</taxon>
    </lineage>
</organism>
<accession>A0A2Z7ACC5</accession>
<gene>
    <name evidence="1" type="ORF">F511_25044</name>
</gene>
<reference evidence="1 2" key="1">
    <citation type="journal article" date="2015" name="Proc. Natl. Acad. Sci. U.S.A.">
        <title>The resurrection genome of Boea hygrometrica: A blueprint for survival of dehydration.</title>
        <authorList>
            <person name="Xiao L."/>
            <person name="Yang G."/>
            <person name="Zhang L."/>
            <person name="Yang X."/>
            <person name="Zhao S."/>
            <person name="Ji Z."/>
            <person name="Zhou Q."/>
            <person name="Hu M."/>
            <person name="Wang Y."/>
            <person name="Chen M."/>
            <person name="Xu Y."/>
            <person name="Jin H."/>
            <person name="Xiao X."/>
            <person name="Hu G."/>
            <person name="Bao F."/>
            <person name="Hu Y."/>
            <person name="Wan P."/>
            <person name="Li L."/>
            <person name="Deng X."/>
            <person name="Kuang T."/>
            <person name="Xiang C."/>
            <person name="Zhu J.K."/>
            <person name="Oliver M.J."/>
            <person name="He Y."/>
        </authorList>
    </citation>
    <scope>NUCLEOTIDE SEQUENCE [LARGE SCALE GENOMIC DNA]</scope>
    <source>
        <strain evidence="2">cv. XS01</strain>
    </source>
</reference>
<evidence type="ECO:0000313" key="1">
    <source>
        <dbReference type="EMBL" id="KZV19403.1"/>
    </source>
</evidence>
<sequence length="99" mass="11051">MVEKKLRGNWKRRCSFLEACVKLGDVRKDISLPWSVSIRFGFASAVQVARGIRFGFASAVQVARGFLDLCCSGLRGVNCSSEDLRYGSELILQPWIEHG</sequence>
<dbReference type="AlphaFoldDB" id="A0A2Z7ACC5"/>